<evidence type="ECO:0000256" key="2">
    <source>
        <dbReference type="ARBA" id="ARBA00023002"/>
    </source>
</evidence>
<gene>
    <name evidence="4" type="ORF">QWZ15_09155</name>
</gene>
<keyword evidence="2" id="KW-0560">Oxidoreductase</keyword>
<dbReference type="PANTHER" id="PTHR11606">
    <property type="entry name" value="GLUTAMATE DEHYDROGENASE"/>
    <property type="match status" value="1"/>
</dbReference>
<accession>A0ABT8C684</accession>
<comment type="similarity">
    <text evidence="1">Belongs to the Glu/Leu/Phe/Val dehydrogenases family.</text>
</comment>
<proteinExistence type="inferred from homology"/>
<dbReference type="Gene3D" id="3.40.50.10860">
    <property type="entry name" value="Leucine Dehydrogenase, chain A, domain 1"/>
    <property type="match status" value="1"/>
</dbReference>
<dbReference type="InterPro" id="IPR006096">
    <property type="entry name" value="Glu/Leu/Phe/Val/Trp_DH_C"/>
</dbReference>
<keyword evidence="5" id="KW-1185">Reference proteome</keyword>
<dbReference type="Pfam" id="PF00208">
    <property type="entry name" value="ELFV_dehydrog"/>
    <property type="match status" value="1"/>
</dbReference>
<dbReference type="InterPro" id="IPR036291">
    <property type="entry name" value="NAD(P)-bd_dom_sf"/>
</dbReference>
<dbReference type="PANTHER" id="PTHR11606:SF13">
    <property type="entry name" value="GLUTAMATE DEHYDROGENASE 1, MITOCHONDRIAL"/>
    <property type="match status" value="1"/>
</dbReference>
<dbReference type="RefSeq" id="WP_163384426.1">
    <property type="nucleotide sequence ID" value="NZ_JAUFQS010000007.1"/>
</dbReference>
<dbReference type="Pfam" id="PF02812">
    <property type="entry name" value="ELFV_dehydrog_N"/>
    <property type="match status" value="1"/>
</dbReference>
<dbReference type="Gene3D" id="3.40.50.720">
    <property type="entry name" value="NAD(P)-binding Rossmann-like Domain"/>
    <property type="match status" value="1"/>
</dbReference>
<evidence type="ECO:0000313" key="4">
    <source>
        <dbReference type="EMBL" id="MDN3687995.1"/>
    </source>
</evidence>
<dbReference type="SUPFAM" id="SSF53223">
    <property type="entry name" value="Aminoacid dehydrogenase-like, N-terminal domain"/>
    <property type="match status" value="1"/>
</dbReference>
<dbReference type="SUPFAM" id="SSF51735">
    <property type="entry name" value="NAD(P)-binding Rossmann-fold domains"/>
    <property type="match status" value="1"/>
</dbReference>
<organism evidence="4 5">
    <name type="scientific">Cyclobacterium jeungdonense</name>
    <dbReference type="NCBI Taxonomy" id="708087"/>
    <lineage>
        <taxon>Bacteria</taxon>
        <taxon>Pseudomonadati</taxon>
        <taxon>Bacteroidota</taxon>
        <taxon>Cytophagia</taxon>
        <taxon>Cytophagales</taxon>
        <taxon>Cyclobacteriaceae</taxon>
        <taxon>Cyclobacterium</taxon>
    </lineage>
</organism>
<dbReference type="SMART" id="SM00839">
    <property type="entry name" value="ELFV_dehydrog"/>
    <property type="match status" value="1"/>
</dbReference>
<evidence type="ECO:0000256" key="1">
    <source>
        <dbReference type="ARBA" id="ARBA00006382"/>
    </source>
</evidence>
<dbReference type="InterPro" id="IPR006097">
    <property type="entry name" value="Glu/Leu/Phe/Val/Trp_DH_dimer"/>
</dbReference>
<sequence>MRELLKKFENRQPEIVFEWSDSETEAEGWLVIDSLRGGAAGGDTRMKKGLEKKEVIQLAKNTAIKYTISGPPIGGAKAGINFDPHDPRKDAVLDRWFKVVSPILKSYFGTSAGIHIHENKELIPHTENYGLWHPQEGVVNGHYKSKEPQKIRKIGQLRQGLAKIIENPDYYPAGASKYRVSDMITGFGLAAAVKHYYKLWGGSPKGKKAIIQGWGNVGAAAAYFLAKEGVQIVGILSLEGAIIDQNGLNESDITQLFLSKEKNKLASEKRIPFEEGNEKIWNLSADLFIPAAKSRLVDKEKLEKLMAGGVKLIVSGANFPFAENDIFMGPVSTLADDNLSLIPDFIANVGISRLAAYLMSEKVVFTDEALFQDVSQTIYKALKKCHQMHPEKNQIAQTGLEIALEQLA</sequence>
<dbReference type="Proteomes" id="UP001236663">
    <property type="component" value="Unassembled WGS sequence"/>
</dbReference>
<feature type="domain" description="Glutamate/phenylalanine/leucine/valine/L-tryptophan dehydrogenase C-terminal" evidence="3">
    <location>
        <begin position="181"/>
        <end position="408"/>
    </location>
</feature>
<name>A0ABT8C684_9BACT</name>
<dbReference type="InterPro" id="IPR046346">
    <property type="entry name" value="Aminoacid_DH-like_N_sf"/>
</dbReference>
<evidence type="ECO:0000313" key="5">
    <source>
        <dbReference type="Proteomes" id="UP001236663"/>
    </source>
</evidence>
<protein>
    <submittedName>
        <fullName evidence="4">Glu/Leu/Phe/Val dehydrogenase dimerization domain-containing protein</fullName>
    </submittedName>
</protein>
<comment type="caution">
    <text evidence="4">The sequence shown here is derived from an EMBL/GenBank/DDBJ whole genome shotgun (WGS) entry which is preliminary data.</text>
</comment>
<dbReference type="EMBL" id="JAUFQS010000007">
    <property type="protein sequence ID" value="MDN3687995.1"/>
    <property type="molecule type" value="Genomic_DNA"/>
</dbReference>
<reference evidence="5" key="1">
    <citation type="journal article" date="2019" name="Int. J. Syst. Evol. Microbiol.">
        <title>The Global Catalogue of Microorganisms (GCM) 10K type strain sequencing project: providing services to taxonomists for standard genome sequencing and annotation.</title>
        <authorList>
            <consortium name="The Broad Institute Genomics Platform"/>
            <consortium name="The Broad Institute Genome Sequencing Center for Infectious Disease"/>
            <person name="Wu L."/>
            <person name="Ma J."/>
        </authorList>
    </citation>
    <scope>NUCLEOTIDE SEQUENCE [LARGE SCALE GENOMIC DNA]</scope>
    <source>
        <strain evidence="5">CECT 7706</strain>
    </source>
</reference>
<evidence type="ECO:0000259" key="3">
    <source>
        <dbReference type="SMART" id="SM00839"/>
    </source>
</evidence>